<evidence type="ECO:0000313" key="2">
    <source>
        <dbReference type="Proteomes" id="UP001219934"/>
    </source>
</evidence>
<reference evidence="1" key="1">
    <citation type="submission" date="2022-11" db="EMBL/GenBank/DDBJ databases">
        <title>Chromosome-level genome of Pogonophryne albipinna.</title>
        <authorList>
            <person name="Jo E."/>
        </authorList>
    </citation>
    <scope>NUCLEOTIDE SEQUENCE</scope>
    <source>
        <strain evidence="1">SGF0006</strain>
        <tissue evidence="1">Muscle</tissue>
    </source>
</reference>
<dbReference type="Proteomes" id="UP001219934">
    <property type="component" value="Unassembled WGS sequence"/>
</dbReference>
<organism evidence="1 2">
    <name type="scientific">Pogonophryne albipinna</name>
    <dbReference type="NCBI Taxonomy" id="1090488"/>
    <lineage>
        <taxon>Eukaryota</taxon>
        <taxon>Metazoa</taxon>
        <taxon>Chordata</taxon>
        <taxon>Craniata</taxon>
        <taxon>Vertebrata</taxon>
        <taxon>Euteleostomi</taxon>
        <taxon>Actinopterygii</taxon>
        <taxon>Neopterygii</taxon>
        <taxon>Teleostei</taxon>
        <taxon>Neoteleostei</taxon>
        <taxon>Acanthomorphata</taxon>
        <taxon>Eupercaria</taxon>
        <taxon>Perciformes</taxon>
        <taxon>Notothenioidei</taxon>
        <taxon>Pogonophryne</taxon>
    </lineage>
</organism>
<accession>A0AAD6FLZ9</accession>
<keyword evidence="2" id="KW-1185">Reference proteome</keyword>
<protein>
    <submittedName>
        <fullName evidence="1">Uncharacterized protein</fullName>
    </submittedName>
</protein>
<dbReference type="AlphaFoldDB" id="A0AAD6FLZ9"/>
<name>A0AAD6FLZ9_9TELE</name>
<dbReference type="EMBL" id="JAPTMU010000009">
    <property type="protein sequence ID" value="KAJ4938175.1"/>
    <property type="molecule type" value="Genomic_DNA"/>
</dbReference>
<gene>
    <name evidence="1" type="ORF">JOQ06_002801</name>
</gene>
<comment type="caution">
    <text evidence="1">The sequence shown here is derived from an EMBL/GenBank/DDBJ whole genome shotgun (WGS) entry which is preliminary data.</text>
</comment>
<sequence length="106" mass="11272">MCPILIRRFPPSRVQFIGHSQAGLFCVTPVSPHQMLFHSKVVLFGKQGCLRLRTQGLKNGRLPTVLMDTWLKHGLLGAVGGVDVLPGTVPSGSSGPLTSGVLADLT</sequence>
<evidence type="ECO:0000313" key="1">
    <source>
        <dbReference type="EMBL" id="KAJ4938175.1"/>
    </source>
</evidence>
<proteinExistence type="predicted"/>